<reference evidence="2 3" key="1">
    <citation type="submission" date="2018-03" db="EMBL/GenBank/DDBJ databases">
        <title>Genomic Encyclopedia of Archaeal and Bacterial Type Strains, Phase II (KMG-II): from individual species to whole genera.</title>
        <authorList>
            <person name="Goeker M."/>
        </authorList>
    </citation>
    <scope>NUCLEOTIDE SEQUENCE [LARGE SCALE GENOMIC DNA]</scope>
    <source>
        <strain evidence="2 3">DSM 44720</strain>
    </source>
</reference>
<organism evidence="2 3">
    <name type="scientific">Umezawaea tangerina</name>
    <dbReference type="NCBI Taxonomy" id="84725"/>
    <lineage>
        <taxon>Bacteria</taxon>
        <taxon>Bacillati</taxon>
        <taxon>Actinomycetota</taxon>
        <taxon>Actinomycetes</taxon>
        <taxon>Pseudonocardiales</taxon>
        <taxon>Pseudonocardiaceae</taxon>
        <taxon>Umezawaea</taxon>
    </lineage>
</organism>
<keyword evidence="3" id="KW-1185">Reference proteome</keyword>
<feature type="transmembrane region" description="Helical" evidence="1">
    <location>
        <begin position="127"/>
        <end position="147"/>
    </location>
</feature>
<dbReference type="EMBL" id="PVTF01000009">
    <property type="protein sequence ID" value="PRY38255.1"/>
    <property type="molecule type" value="Genomic_DNA"/>
</dbReference>
<keyword evidence="1" id="KW-0472">Membrane</keyword>
<feature type="transmembrane region" description="Helical" evidence="1">
    <location>
        <begin position="12"/>
        <end position="34"/>
    </location>
</feature>
<dbReference type="Proteomes" id="UP000239494">
    <property type="component" value="Unassembled WGS sequence"/>
</dbReference>
<proteinExistence type="predicted"/>
<dbReference type="AlphaFoldDB" id="A0A2T0SXW6"/>
<gene>
    <name evidence="2" type="ORF">CLV43_109476</name>
</gene>
<feature type="transmembrane region" description="Helical" evidence="1">
    <location>
        <begin position="159"/>
        <end position="178"/>
    </location>
</feature>
<evidence type="ECO:0008006" key="4">
    <source>
        <dbReference type="Google" id="ProtNLM"/>
    </source>
</evidence>
<protein>
    <recommendedName>
        <fullName evidence="4">ABC-type transport system involved in multi-copper enzyme maturation permease subunit</fullName>
    </recommendedName>
</protein>
<sequence length="433" mass="45740">MNGRILRIELRRSAAATSGALVAFVGIAGLYTLYFTESGDLWSVQWTMLAAFQRVVLLLLWPLALGAGAWIARRDRRTRMEELLLTTPRSVRSRMMPAATALGLCLGLGYLLIFGAGAVVMSPSYSHLGWVPISVVGVVSLVAAGWLGLGIGRLLPSTYTPPLLTVASFLVLVLPVQLRRGGGLNWTALLAPNLSSYLDEVTTVDGSATLGQAAWFVGLAVAGLVLAVGARHRGAVLAVVPALVGLVVAVPFLSAAPKAGLRVDPAAVAEICTTDGGPVVCVQKVHEHGLAELTGPARRALELLARLPDPPTSVHEVRPARPGPQPTSEVWFSGGYHQAGTGWIAQGDALVGRVLEGAGTRPCGHEGFDDRSMAAAWLWGSYPLPGGELSPQLEAERMVLWERLRSLPPAEQLQRVLATRAVGLACTIQGNRP</sequence>
<name>A0A2T0SXW6_9PSEU</name>
<feature type="transmembrane region" description="Helical" evidence="1">
    <location>
        <begin position="98"/>
        <end position="121"/>
    </location>
</feature>
<evidence type="ECO:0000313" key="2">
    <source>
        <dbReference type="EMBL" id="PRY38255.1"/>
    </source>
</evidence>
<feature type="transmembrane region" description="Helical" evidence="1">
    <location>
        <begin position="235"/>
        <end position="253"/>
    </location>
</feature>
<evidence type="ECO:0000313" key="3">
    <source>
        <dbReference type="Proteomes" id="UP000239494"/>
    </source>
</evidence>
<evidence type="ECO:0000256" key="1">
    <source>
        <dbReference type="SAM" id="Phobius"/>
    </source>
</evidence>
<feature type="transmembrane region" description="Helical" evidence="1">
    <location>
        <begin position="210"/>
        <end position="228"/>
    </location>
</feature>
<keyword evidence="1" id="KW-1133">Transmembrane helix</keyword>
<accession>A0A2T0SXW6</accession>
<dbReference type="RefSeq" id="WP_106191336.1">
    <property type="nucleotide sequence ID" value="NZ_PVTF01000009.1"/>
</dbReference>
<keyword evidence="1" id="KW-0812">Transmembrane</keyword>
<dbReference type="OrthoDB" id="3416461at2"/>
<comment type="caution">
    <text evidence="2">The sequence shown here is derived from an EMBL/GenBank/DDBJ whole genome shotgun (WGS) entry which is preliminary data.</text>
</comment>
<feature type="transmembrane region" description="Helical" evidence="1">
    <location>
        <begin position="46"/>
        <end position="72"/>
    </location>
</feature>